<keyword evidence="10" id="KW-1185">Reference proteome</keyword>
<comment type="subcellular location">
    <subcellularLocation>
        <location evidence="1">Cell membrane</location>
        <topology evidence="1">Multi-pass membrane protein</topology>
    </subcellularLocation>
</comment>
<evidence type="ECO:0000256" key="6">
    <source>
        <dbReference type="ARBA" id="ARBA00023136"/>
    </source>
</evidence>
<dbReference type="AlphaFoldDB" id="A0A563VN81"/>
<keyword evidence="5 7" id="KW-1133">Transmembrane helix</keyword>
<proteinExistence type="inferred from homology"/>
<dbReference type="OrthoDB" id="9813426at2"/>
<dbReference type="PANTHER" id="PTHR42709:SF6">
    <property type="entry name" value="UNDECAPRENYL PHOSPHATE TRANSPORTER A"/>
    <property type="match status" value="1"/>
</dbReference>
<evidence type="ECO:0000256" key="5">
    <source>
        <dbReference type="ARBA" id="ARBA00022989"/>
    </source>
</evidence>
<dbReference type="Pfam" id="PF09335">
    <property type="entry name" value="VTT_dom"/>
    <property type="match status" value="1"/>
</dbReference>
<dbReference type="InterPro" id="IPR032816">
    <property type="entry name" value="VTT_dom"/>
</dbReference>
<dbReference type="Proteomes" id="UP000320055">
    <property type="component" value="Unassembled WGS sequence"/>
</dbReference>
<accession>A0A563VN81</accession>
<name>A0A563VN81_9CYAN</name>
<organism evidence="9 10">
    <name type="scientific">Hyella patelloides LEGE 07179</name>
    <dbReference type="NCBI Taxonomy" id="945734"/>
    <lineage>
        <taxon>Bacteria</taxon>
        <taxon>Bacillati</taxon>
        <taxon>Cyanobacteriota</taxon>
        <taxon>Cyanophyceae</taxon>
        <taxon>Pleurocapsales</taxon>
        <taxon>Hyellaceae</taxon>
        <taxon>Hyella</taxon>
    </lineage>
</organism>
<evidence type="ECO:0000256" key="7">
    <source>
        <dbReference type="SAM" id="Phobius"/>
    </source>
</evidence>
<evidence type="ECO:0000256" key="1">
    <source>
        <dbReference type="ARBA" id="ARBA00004651"/>
    </source>
</evidence>
<feature type="domain" description="VTT" evidence="8">
    <location>
        <begin position="36"/>
        <end position="160"/>
    </location>
</feature>
<evidence type="ECO:0000256" key="3">
    <source>
        <dbReference type="ARBA" id="ARBA00022475"/>
    </source>
</evidence>
<keyword evidence="3" id="KW-1003">Cell membrane</keyword>
<evidence type="ECO:0000313" key="9">
    <source>
        <dbReference type="EMBL" id="VEP12910.1"/>
    </source>
</evidence>
<dbReference type="PANTHER" id="PTHR42709">
    <property type="entry name" value="ALKALINE PHOSPHATASE LIKE PROTEIN"/>
    <property type="match status" value="1"/>
</dbReference>
<feature type="transmembrane region" description="Helical" evidence="7">
    <location>
        <begin position="142"/>
        <end position="164"/>
    </location>
</feature>
<dbReference type="InterPro" id="IPR051311">
    <property type="entry name" value="DedA_domain"/>
</dbReference>
<evidence type="ECO:0000256" key="2">
    <source>
        <dbReference type="ARBA" id="ARBA00010792"/>
    </source>
</evidence>
<keyword evidence="6 7" id="KW-0472">Membrane</keyword>
<keyword evidence="4 7" id="KW-0812">Transmembrane</keyword>
<protein>
    <recommendedName>
        <fullName evidence="8">VTT domain-containing protein</fullName>
    </recommendedName>
</protein>
<evidence type="ECO:0000313" key="10">
    <source>
        <dbReference type="Proteomes" id="UP000320055"/>
    </source>
</evidence>
<evidence type="ECO:0000256" key="4">
    <source>
        <dbReference type="ARBA" id="ARBA00022692"/>
    </source>
</evidence>
<feature type="transmembrane region" description="Helical" evidence="7">
    <location>
        <begin position="176"/>
        <end position="198"/>
    </location>
</feature>
<gene>
    <name evidence="9" type="ORF">H1P_1710002</name>
</gene>
<feature type="transmembrane region" description="Helical" evidence="7">
    <location>
        <begin position="54"/>
        <end position="78"/>
    </location>
</feature>
<evidence type="ECO:0000259" key="8">
    <source>
        <dbReference type="Pfam" id="PF09335"/>
    </source>
</evidence>
<sequence>MTVELLSLENAQELARQYGYWAIFLGIAIENTGIPLPGETITIVGGFLAGSGELGYWGVLGSAIAGAVLGDSFGYWVGKTGGWQFLLRVGRIFRLEEEKLNIAKEKYAQNAAKAVFFGRFITLLRIFAGPLAGITQMPYKKFLLYNIGGATVWATVIVSLSFFLGRIVSLQQIVSWVAQAGVAALVIAVIALSIPVIIDYTRKKAS</sequence>
<dbReference type="GO" id="GO:0005886">
    <property type="term" value="C:plasma membrane"/>
    <property type="evidence" value="ECO:0007669"/>
    <property type="project" value="UniProtKB-SubCell"/>
</dbReference>
<reference evidence="9 10" key="1">
    <citation type="submission" date="2019-01" db="EMBL/GenBank/DDBJ databases">
        <authorList>
            <person name="Brito A."/>
        </authorList>
    </citation>
    <scope>NUCLEOTIDE SEQUENCE [LARGE SCALE GENOMIC DNA]</scope>
    <source>
        <strain evidence="9">1</strain>
    </source>
</reference>
<dbReference type="EMBL" id="CAACVJ010000081">
    <property type="protein sequence ID" value="VEP12910.1"/>
    <property type="molecule type" value="Genomic_DNA"/>
</dbReference>
<dbReference type="RefSeq" id="WP_144871051.1">
    <property type="nucleotide sequence ID" value="NZ_LR213922.1"/>
</dbReference>
<comment type="similarity">
    <text evidence="2">Belongs to the DedA family.</text>
</comment>